<keyword evidence="2" id="KW-1133">Transmembrane helix</keyword>
<feature type="transmembrane region" description="Helical" evidence="2">
    <location>
        <begin position="264"/>
        <end position="282"/>
    </location>
</feature>
<evidence type="ECO:0000313" key="5">
    <source>
        <dbReference type="Proteomes" id="UP000184225"/>
    </source>
</evidence>
<feature type="coiled-coil region" evidence="1">
    <location>
        <begin position="334"/>
        <end position="368"/>
    </location>
</feature>
<keyword evidence="2" id="KW-0812">Transmembrane</keyword>
<protein>
    <recommendedName>
        <fullName evidence="3">DUF4350 domain-containing protein</fullName>
    </recommendedName>
</protein>
<name>A0A1M6C5A5_9FLAO</name>
<dbReference type="EMBL" id="FQYY01000002">
    <property type="protein sequence ID" value="SHI56227.1"/>
    <property type="molecule type" value="Genomic_DNA"/>
</dbReference>
<dbReference type="OrthoDB" id="1111222at2"/>
<dbReference type="AlphaFoldDB" id="A0A1M6C5A5"/>
<gene>
    <name evidence="4" type="ORF">SAMN04488096_102375</name>
</gene>
<dbReference type="STRING" id="579105.SAMN04488096_102375"/>
<reference evidence="4 5" key="1">
    <citation type="submission" date="2016-11" db="EMBL/GenBank/DDBJ databases">
        <authorList>
            <person name="Jaros S."/>
            <person name="Januszkiewicz K."/>
            <person name="Wedrychowicz H."/>
        </authorList>
    </citation>
    <scope>NUCLEOTIDE SEQUENCE [LARGE SCALE GENOMIC DNA]</scope>
    <source>
        <strain evidence="4 5">DSM 21425</strain>
    </source>
</reference>
<evidence type="ECO:0000313" key="4">
    <source>
        <dbReference type="EMBL" id="SHI56227.1"/>
    </source>
</evidence>
<organism evidence="4 5">
    <name type="scientific">Mesonia phycicola</name>
    <dbReference type="NCBI Taxonomy" id="579105"/>
    <lineage>
        <taxon>Bacteria</taxon>
        <taxon>Pseudomonadati</taxon>
        <taxon>Bacteroidota</taxon>
        <taxon>Flavobacteriia</taxon>
        <taxon>Flavobacteriales</taxon>
        <taxon>Flavobacteriaceae</taxon>
        <taxon>Mesonia</taxon>
    </lineage>
</organism>
<dbReference type="RefSeq" id="WP_073148719.1">
    <property type="nucleotide sequence ID" value="NZ_FQYY01000002.1"/>
</dbReference>
<keyword evidence="5" id="KW-1185">Reference proteome</keyword>
<dbReference type="InterPro" id="IPR025646">
    <property type="entry name" value="DUF4350"/>
</dbReference>
<feature type="domain" description="DUF4350" evidence="3">
    <location>
        <begin position="41"/>
        <end position="230"/>
    </location>
</feature>
<keyword evidence="2" id="KW-0472">Membrane</keyword>
<dbReference type="Proteomes" id="UP000184225">
    <property type="component" value="Unassembled WGS sequence"/>
</dbReference>
<proteinExistence type="predicted"/>
<evidence type="ECO:0000259" key="3">
    <source>
        <dbReference type="Pfam" id="PF14258"/>
    </source>
</evidence>
<accession>A0A1M6C5A5</accession>
<sequence>MEKSYKITLTILLVLLAGLVFLEANQREPINWFKSYSQREKIPYGTYVFYESLKEKFEVKDVNIPPFEFLKDSTKNGTYFFLNYNVSLDKAEVSKLLKWVARGNTAVISSNYISASLLDTLKLTNKEKISKNKIVNIPLYNFTNPSLQNENFYEFNRDQPLIYFDSLNNHQKVLGIGKIKEDTTPPKDSLVNFVENKYKKGKFLLHTSPQTFTNFFLLTDNNYKYAEKFLAYLDSDDPIYWDNHYKRGKSIFTSPLYIILNNKYLKWAYYFVLIAAILFILFEGKRKQKSIKVIEPLKNQTYDYTRTIAGMYLDSKDYRGIANKMIDHFIILINKKLKVDILKQKNKVELLQQQTENSTEEIEKLFSKIKEIQIKTAVKKKDLEELNRLIIQFKKNI</sequence>
<dbReference type="Pfam" id="PF14258">
    <property type="entry name" value="DUF4350"/>
    <property type="match status" value="1"/>
</dbReference>
<evidence type="ECO:0000256" key="2">
    <source>
        <dbReference type="SAM" id="Phobius"/>
    </source>
</evidence>
<keyword evidence="1" id="KW-0175">Coiled coil</keyword>
<evidence type="ECO:0000256" key="1">
    <source>
        <dbReference type="SAM" id="Coils"/>
    </source>
</evidence>